<protein>
    <recommendedName>
        <fullName evidence="4">C2H2-type domain-containing protein</fullName>
    </recommendedName>
</protein>
<keyword evidence="3" id="KW-1185">Reference proteome</keyword>
<feature type="compositionally biased region" description="Low complexity" evidence="1">
    <location>
        <begin position="1"/>
        <end position="10"/>
    </location>
</feature>
<name>A0AAW0Y4L7_CHEQU</name>
<evidence type="ECO:0008006" key="4">
    <source>
        <dbReference type="Google" id="ProtNLM"/>
    </source>
</evidence>
<feature type="region of interest" description="Disordered" evidence="1">
    <location>
        <begin position="1"/>
        <end position="26"/>
    </location>
</feature>
<evidence type="ECO:0000256" key="1">
    <source>
        <dbReference type="SAM" id="MobiDB-lite"/>
    </source>
</evidence>
<accession>A0AAW0Y4L7</accession>
<proteinExistence type="predicted"/>
<evidence type="ECO:0000313" key="2">
    <source>
        <dbReference type="EMBL" id="KAK8746346.1"/>
    </source>
</evidence>
<reference evidence="2 3" key="1">
    <citation type="journal article" date="2024" name="BMC Genomics">
        <title>Genome assembly of redclaw crayfish (Cherax quadricarinatus) provides insights into its immune adaptation and hypoxia tolerance.</title>
        <authorList>
            <person name="Liu Z."/>
            <person name="Zheng J."/>
            <person name="Li H."/>
            <person name="Fang K."/>
            <person name="Wang S."/>
            <person name="He J."/>
            <person name="Zhou D."/>
            <person name="Weng S."/>
            <person name="Chi M."/>
            <person name="Gu Z."/>
            <person name="He J."/>
            <person name="Li F."/>
            <person name="Wang M."/>
        </authorList>
    </citation>
    <scope>NUCLEOTIDE SEQUENCE [LARGE SCALE GENOMIC DNA]</scope>
    <source>
        <strain evidence="2">ZL_2023a</strain>
    </source>
</reference>
<organism evidence="2 3">
    <name type="scientific">Cherax quadricarinatus</name>
    <name type="common">Australian red claw crayfish</name>
    <dbReference type="NCBI Taxonomy" id="27406"/>
    <lineage>
        <taxon>Eukaryota</taxon>
        <taxon>Metazoa</taxon>
        <taxon>Ecdysozoa</taxon>
        <taxon>Arthropoda</taxon>
        <taxon>Crustacea</taxon>
        <taxon>Multicrustacea</taxon>
        <taxon>Malacostraca</taxon>
        <taxon>Eumalacostraca</taxon>
        <taxon>Eucarida</taxon>
        <taxon>Decapoda</taxon>
        <taxon>Pleocyemata</taxon>
        <taxon>Astacidea</taxon>
        <taxon>Parastacoidea</taxon>
        <taxon>Parastacidae</taxon>
        <taxon>Cherax</taxon>
    </lineage>
</organism>
<dbReference type="Proteomes" id="UP001445076">
    <property type="component" value="Unassembled WGS sequence"/>
</dbReference>
<evidence type="ECO:0000313" key="3">
    <source>
        <dbReference type="Proteomes" id="UP001445076"/>
    </source>
</evidence>
<gene>
    <name evidence="2" type="ORF">OTU49_017369</name>
</gene>
<dbReference type="EMBL" id="JARKIK010000018">
    <property type="protein sequence ID" value="KAK8746346.1"/>
    <property type="molecule type" value="Genomic_DNA"/>
</dbReference>
<comment type="caution">
    <text evidence="2">The sequence shown here is derived from an EMBL/GenBank/DDBJ whole genome shotgun (WGS) entry which is preliminary data.</text>
</comment>
<sequence length="100" mass="10545">MGATPGRGSPPSAPPGSHVRASWPVAPSRGLTITGQLATRSGRARRAKCECARSTACASVSLDTRASLTQHYTEHKKTPTPTHPPCTSHVHSCTAITYMH</sequence>
<dbReference type="AlphaFoldDB" id="A0AAW0Y4L7"/>